<dbReference type="EMBL" id="JABSTU010000004">
    <property type="protein sequence ID" value="KAH8032947.1"/>
    <property type="molecule type" value="Genomic_DNA"/>
</dbReference>
<proteinExistence type="predicted"/>
<organism evidence="2 3">
    <name type="scientific">Rhipicephalus microplus</name>
    <name type="common">Cattle tick</name>
    <name type="synonym">Boophilus microplus</name>
    <dbReference type="NCBI Taxonomy" id="6941"/>
    <lineage>
        <taxon>Eukaryota</taxon>
        <taxon>Metazoa</taxon>
        <taxon>Ecdysozoa</taxon>
        <taxon>Arthropoda</taxon>
        <taxon>Chelicerata</taxon>
        <taxon>Arachnida</taxon>
        <taxon>Acari</taxon>
        <taxon>Parasitiformes</taxon>
        <taxon>Ixodida</taxon>
        <taxon>Ixodoidea</taxon>
        <taxon>Ixodidae</taxon>
        <taxon>Rhipicephalinae</taxon>
        <taxon>Rhipicephalus</taxon>
        <taxon>Boophilus</taxon>
    </lineage>
</organism>
<evidence type="ECO:0000256" key="1">
    <source>
        <dbReference type="SAM" id="MobiDB-lite"/>
    </source>
</evidence>
<dbReference type="Proteomes" id="UP000821866">
    <property type="component" value="Chromosome 2"/>
</dbReference>
<reference evidence="2" key="2">
    <citation type="submission" date="2021-09" db="EMBL/GenBank/DDBJ databases">
        <authorList>
            <person name="Jia N."/>
            <person name="Wang J."/>
            <person name="Shi W."/>
            <person name="Du L."/>
            <person name="Sun Y."/>
            <person name="Zhan W."/>
            <person name="Jiang J."/>
            <person name="Wang Q."/>
            <person name="Zhang B."/>
            <person name="Ji P."/>
            <person name="Sakyi L.B."/>
            <person name="Cui X."/>
            <person name="Yuan T."/>
            <person name="Jiang B."/>
            <person name="Yang W."/>
            <person name="Lam T.T.-Y."/>
            <person name="Chang Q."/>
            <person name="Ding S."/>
            <person name="Wang X."/>
            <person name="Zhu J."/>
            <person name="Ruan X."/>
            <person name="Zhao L."/>
            <person name="Wei J."/>
            <person name="Que T."/>
            <person name="Du C."/>
            <person name="Cheng J."/>
            <person name="Dai P."/>
            <person name="Han X."/>
            <person name="Huang E."/>
            <person name="Gao Y."/>
            <person name="Liu J."/>
            <person name="Shao H."/>
            <person name="Ye R."/>
            <person name="Li L."/>
            <person name="Wei W."/>
            <person name="Wang X."/>
            <person name="Wang C."/>
            <person name="Huo Q."/>
            <person name="Li W."/>
            <person name="Guo W."/>
            <person name="Chen H."/>
            <person name="Chen S."/>
            <person name="Zhou L."/>
            <person name="Zhou L."/>
            <person name="Ni X."/>
            <person name="Tian J."/>
            <person name="Zhou Y."/>
            <person name="Sheng Y."/>
            <person name="Liu T."/>
            <person name="Pan Y."/>
            <person name="Xia L."/>
            <person name="Li J."/>
            <person name="Zhao F."/>
            <person name="Cao W."/>
        </authorList>
    </citation>
    <scope>NUCLEOTIDE SEQUENCE</scope>
    <source>
        <strain evidence="2">Rmic-2018</strain>
        <tissue evidence="2">Larvae</tissue>
    </source>
</reference>
<gene>
    <name evidence="2" type="ORF">HPB51_004138</name>
</gene>
<feature type="compositionally biased region" description="Acidic residues" evidence="1">
    <location>
        <begin position="92"/>
        <end position="103"/>
    </location>
</feature>
<evidence type="ECO:0000313" key="3">
    <source>
        <dbReference type="Proteomes" id="UP000821866"/>
    </source>
</evidence>
<reference evidence="2" key="1">
    <citation type="journal article" date="2020" name="Cell">
        <title>Large-Scale Comparative Analyses of Tick Genomes Elucidate Their Genetic Diversity and Vector Capacities.</title>
        <authorList>
            <consortium name="Tick Genome and Microbiome Consortium (TIGMIC)"/>
            <person name="Jia N."/>
            <person name="Wang J."/>
            <person name="Shi W."/>
            <person name="Du L."/>
            <person name="Sun Y."/>
            <person name="Zhan W."/>
            <person name="Jiang J.F."/>
            <person name="Wang Q."/>
            <person name="Zhang B."/>
            <person name="Ji P."/>
            <person name="Bell-Sakyi L."/>
            <person name="Cui X.M."/>
            <person name="Yuan T.T."/>
            <person name="Jiang B.G."/>
            <person name="Yang W.F."/>
            <person name="Lam T.T."/>
            <person name="Chang Q.C."/>
            <person name="Ding S.J."/>
            <person name="Wang X.J."/>
            <person name="Zhu J.G."/>
            <person name="Ruan X.D."/>
            <person name="Zhao L."/>
            <person name="Wei J.T."/>
            <person name="Ye R.Z."/>
            <person name="Que T.C."/>
            <person name="Du C.H."/>
            <person name="Zhou Y.H."/>
            <person name="Cheng J.X."/>
            <person name="Dai P.F."/>
            <person name="Guo W.B."/>
            <person name="Han X.H."/>
            <person name="Huang E.J."/>
            <person name="Li L.F."/>
            <person name="Wei W."/>
            <person name="Gao Y.C."/>
            <person name="Liu J.Z."/>
            <person name="Shao H.Z."/>
            <person name="Wang X."/>
            <person name="Wang C.C."/>
            <person name="Yang T.C."/>
            <person name="Huo Q.B."/>
            <person name="Li W."/>
            <person name="Chen H.Y."/>
            <person name="Chen S.E."/>
            <person name="Zhou L.G."/>
            <person name="Ni X.B."/>
            <person name="Tian J.H."/>
            <person name="Sheng Y."/>
            <person name="Liu T."/>
            <person name="Pan Y.S."/>
            <person name="Xia L.Y."/>
            <person name="Li J."/>
            <person name="Zhao F."/>
            <person name="Cao W.C."/>
        </authorList>
    </citation>
    <scope>NUCLEOTIDE SEQUENCE</scope>
    <source>
        <strain evidence="2">Rmic-2018</strain>
    </source>
</reference>
<evidence type="ECO:0000313" key="2">
    <source>
        <dbReference type="EMBL" id="KAH8032947.1"/>
    </source>
</evidence>
<feature type="region of interest" description="Disordered" evidence="1">
    <location>
        <begin position="63"/>
        <end position="132"/>
    </location>
</feature>
<feature type="region of interest" description="Disordered" evidence="1">
    <location>
        <begin position="1"/>
        <end position="29"/>
    </location>
</feature>
<feature type="compositionally biased region" description="Low complexity" evidence="1">
    <location>
        <begin position="119"/>
        <end position="132"/>
    </location>
</feature>
<keyword evidence="3" id="KW-1185">Reference proteome</keyword>
<sequence length="132" mass="15088">MRRERSDGKNKGELRICGHHWHDKDKREETDRPFLKNFIQKEASEVENEECLTETCRYLKKIDKETSGQSHSSDDSYIDSALGQVSPTKVEDNEDYQVTEDVNESDREVPPPVGANFRNSNSANKAVNSSQV</sequence>
<dbReference type="AlphaFoldDB" id="A0A9J6EER1"/>
<comment type="caution">
    <text evidence="2">The sequence shown here is derived from an EMBL/GenBank/DDBJ whole genome shotgun (WGS) entry which is preliminary data.</text>
</comment>
<accession>A0A9J6EER1</accession>
<protein>
    <submittedName>
        <fullName evidence="2">Uncharacterized protein</fullName>
    </submittedName>
</protein>
<name>A0A9J6EER1_RHIMP</name>